<dbReference type="Gene3D" id="3.90.1200.10">
    <property type="match status" value="1"/>
</dbReference>
<dbReference type="InterPro" id="IPR011009">
    <property type="entry name" value="Kinase-like_dom_sf"/>
</dbReference>
<gene>
    <name evidence="2" type="ORF">K469DRAFT_71904</name>
    <name evidence="3" type="ORF">K469DRAFT_76808</name>
</gene>
<dbReference type="PANTHER" id="PTHR21310:SF58">
    <property type="entry name" value="AMINOGLYCOSIDE PHOSPHOTRANSFERASE DOMAIN-CONTAINING PROTEIN"/>
    <property type="match status" value="1"/>
</dbReference>
<dbReference type="OrthoDB" id="2906425at2759"/>
<evidence type="ECO:0000313" key="4">
    <source>
        <dbReference type="Proteomes" id="UP000800200"/>
    </source>
</evidence>
<dbReference type="AlphaFoldDB" id="A0A6A6EBI1"/>
<dbReference type="InterPro" id="IPR002575">
    <property type="entry name" value="Aminoglycoside_PTrfase"/>
</dbReference>
<dbReference type="SUPFAM" id="SSF56112">
    <property type="entry name" value="Protein kinase-like (PK-like)"/>
    <property type="match status" value="1"/>
</dbReference>
<dbReference type="EMBL" id="ML994622">
    <property type="protein sequence ID" value="KAF2189114.1"/>
    <property type="molecule type" value="Genomic_DNA"/>
</dbReference>
<accession>A0A6A6EBI1</accession>
<keyword evidence="4" id="KW-1185">Reference proteome</keyword>
<keyword evidence="3" id="KW-0808">Transferase</keyword>
<organism evidence="3 4">
    <name type="scientific">Zopfia rhizophila CBS 207.26</name>
    <dbReference type="NCBI Taxonomy" id="1314779"/>
    <lineage>
        <taxon>Eukaryota</taxon>
        <taxon>Fungi</taxon>
        <taxon>Dikarya</taxon>
        <taxon>Ascomycota</taxon>
        <taxon>Pezizomycotina</taxon>
        <taxon>Dothideomycetes</taxon>
        <taxon>Dothideomycetes incertae sedis</taxon>
        <taxon>Zopfiaceae</taxon>
        <taxon>Zopfia</taxon>
    </lineage>
</organism>
<dbReference type="InterPro" id="IPR051678">
    <property type="entry name" value="AGP_Transferase"/>
</dbReference>
<feature type="domain" description="Aminoglycoside phosphotransferase" evidence="1">
    <location>
        <begin position="27"/>
        <end position="205"/>
    </location>
</feature>
<dbReference type="Pfam" id="PF01636">
    <property type="entry name" value="APH"/>
    <property type="match status" value="1"/>
</dbReference>
<dbReference type="PANTHER" id="PTHR21310">
    <property type="entry name" value="AMINOGLYCOSIDE PHOSPHOTRANSFERASE-RELATED-RELATED"/>
    <property type="match status" value="1"/>
</dbReference>
<evidence type="ECO:0000313" key="3">
    <source>
        <dbReference type="EMBL" id="KAF2189114.1"/>
    </source>
</evidence>
<evidence type="ECO:0000259" key="1">
    <source>
        <dbReference type="Pfam" id="PF01636"/>
    </source>
</evidence>
<protein>
    <submittedName>
        <fullName evidence="3">Kinase-like protein</fullName>
    </submittedName>
</protein>
<sequence>MPGCTVKRHPDNTVTKKGRRINLDEQSALYLATELHLPAPRVHQAQEDSLDGEACIRMDFIAGERLDLVWPSMTTAEKDEICQQLRDILTQMRSVPWTNGLIGSCSGGKVRDCRQFTDYSGGPFLDETSFNSFYLDLVETIPDPIRDALSKQLRDDHRILFSHGDLAQHNILIKDGRITGLLDWEYAGWYPEHWDYIKFFERPCKHRDWKNRAREIFPQSYDDELASHQAIVRWQRP</sequence>
<evidence type="ECO:0000313" key="2">
    <source>
        <dbReference type="EMBL" id="KAF2188828.1"/>
    </source>
</evidence>
<dbReference type="GO" id="GO:0016301">
    <property type="term" value="F:kinase activity"/>
    <property type="evidence" value="ECO:0007669"/>
    <property type="project" value="UniProtKB-KW"/>
</dbReference>
<dbReference type="CDD" id="cd05120">
    <property type="entry name" value="APH_ChoK_like"/>
    <property type="match status" value="1"/>
</dbReference>
<dbReference type="EMBL" id="ML994622">
    <property type="protein sequence ID" value="KAF2188828.1"/>
    <property type="molecule type" value="Genomic_DNA"/>
</dbReference>
<proteinExistence type="predicted"/>
<name>A0A6A6EBI1_9PEZI</name>
<dbReference type="Proteomes" id="UP000800200">
    <property type="component" value="Unassembled WGS sequence"/>
</dbReference>
<reference evidence="3" key="1">
    <citation type="journal article" date="2020" name="Stud. Mycol.">
        <title>101 Dothideomycetes genomes: a test case for predicting lifestyles and emergence of pathogens.</title>
        <authorList>
            <person name="Haridas S."/>
            <person name="Albert R."/>
            <person name="Binder M."/>
            <person name="Bloem J."/>
            <person name="Labutti K."/>
            <person name="Salamov A."/>
            <person name="Andreopoulos B."/>
            <person name="Baker S."/>
            <person name="Barry K."/>
            <person name="Bills G."/>
            <person name="Bluhm B."/>
            <person name="Cannon C."/>
            <person name="Castanera R."/>
            <person name="Culley D."/>
            <person name="Daum C."/>
            <person name="Ezra D."/>
            <person name="Gonzalez J."/>
            <person name="Henrissat B."/>
            <person name="Kuo A."/>
            <person name="Liang C."/>
            <person name="Lipzen A."/>
            <person name="Lutzoni F."/>
            <person name="Magnuson J."/>
            <person name="Mondo S."/>
            <person name="Nolan M."/>
            <person name="Ohm R."/>
            <person name="Pangilinan J."/>
            <person name="Park H.-J."/>
            <person name="Ramirez L."/>
            <person name="Alfaro M."/>
            <person name="Sun H."/>
            <person name="Tritt A."/>
            <person name="Yoshinaga Y."/>
            <person name="Zwiers L.-H."/>
            <person name="Turgeon B."/>
            <person name="Goodwin S."/>
            <person name="Spatafora J."/>
            <person name="Crous P."/>
            <person name="Grigoriev I."/>
        </authorList>
    </citation>
    <scope>NUCLEOTIDE SEQUENCE</scope>
    <source>
        <strain evidence="3">CBS 207.26</strain>
    </source>
</reference>
<keyword evidence="3" id="KW-0418">Kinase</keyword>